<accession>A0A2P4XV75</accession>
<gene>
    <name evidence="1" type="ORF">PHPALM_14351</name>
</gene>
<evidence type="ECO:0000313" key="2">
    <source>
        <dbReference type="Proteomes" id="UP000237271"/>
    </source>
</evidence>
<organism evidence="1 2">
    <name type="scientific">Phytophthora palmivora</name>
    <dbReference type="NCBI Taxonomy" id="4796"/>
    <lineage>
        <taxon>Eukaryota</taxon>
        <taxon>Sar</taxon>
        <taxon>Stramenopiles</taxon>
        <taxon>Oomycota</taxon>
        <taxon>Peronosporomycetes</taxon>
        <taxon>Peronosporales</taxon>
        <taxon>Peronosporaceae</taxon>
        <taxon>Phytophthora</taxon>
    </lineage>
</organism>
<protein>
    <submittedName>
        <fullName evidence="1">Uncharacterized protein</fullName>
    </submittedName>
</protein>
<sequence length="152" mass="16980">MEGEFDQCYRMNGASFDKLLALGRPVLLRDEIQSERRTGTDTINPENTADDYFMRVAAFTPHTPLADVSRSTIYDVIVAVMDALRDSEDLRIHSPTESSSRIEKPATGVMKIIPDDILVSCVVCLDAWVCPNRVPSWEEVPDDATFISGTIR</sequence>
<dbReference type="EMBL" id="NCKW01007878">
    <property type="protein sequence ID" value="POM69369.1"/>
    <property type="molecule type" value="Genomic_DNA"/>
</dbReference>
<dbReference type="AlphaFoldDB" id="A0A2P4XV75"/>
<dbReference type="OrthoDB" id="109201at2759"/>
<name>A0A2P4XV75_9STRA</name>
<comment type="caution">
    <text evidence="1">The sequence shown here is derived from an EMBL/GenBank/DDBJ whole genome shotgun (WGS) entry which is preliminary data.</text>
</comment>
<dbReference type="Proteomes" id="UP000237271">
    <property type="component" value="Unassembled WGS sequence"/>
</dbReference>
<evidence type="ECO:0000313" key="1">
    <source>
        <dbReference type="EMBL" id="POM69369.1"/>
    </source>
</evidence>
<proteinExistence type="predicted"/>
<keyword evidence="2" id="KW-1185">Reference proteome</keyword>
<reference evidence="1 2" key="1">
    <citation type="journal article" date="2017" name="Genome Biol. Evol.">
        <title>Phytophthora megakarya and P. palmivora, closely related causal agents of cacao black pod rot, underwent increases in genome sizes and gene numbers by different mechanisms.</title>
        <authorList>
            <person name="Ali S.S."/>
            <person name="Shao J."/>
            <person name="Lary D.J."/>
            <person name="Kronmiller B."/>
            <person name="Shen D."/>
            <person name="Strem M.D."/>
            <person name="Amoako-Attah I."/>
            <person name="Akrofi A.Y."/>
            <person name="Begoude B.A."/>
            <person name="Ten Hoopen G.M."/>
            <person name="Coulibaly K."/>
            <person name="Kebe B.I."/>
            <person name="Melnick R.L."/>
            <person name="Guiltinan M.J."/>
            <person name="Tyler B.M."/>
            <person name="Meinhardt L.W."/>
            <person name="Bailey B.A."/>
        </authorList>
    </citation>
    <scope>NUCLEOTIDE SEQUENCE [LARGE SCALE GENOMIC DNA]</scope>
    <source>
        <strain evidence="2">sbr112.9</strain>
    </source>
</reference>